<comment type="similarity">
    <text evidence="1">Belongs to the N(4)/N(6)-methyltransferase family.</text>
</comment>
<dbReference type="Proteomes" id="UP000436284">
    <property type="component" value="Unassembled WGS sequence"/>
</dbReference>
<feature type="domain" description="DNA methylase N-4/N-6" evidence="6">
    <location>
        <begin position="109"/>
        <end position="461"/>
    </location>
</feature>
<dbReference type="InterPro" id="IPR002941">
    <property type="entry name" value="DNA_methylase_N4/N6"/>
</dbReference>
<dbReference type="OrthoDB" id="9800801at2"/>
<evidence type="ECO:0000313" key="9">
    <source>
        <dbReference type="Proteomes" id="UP000436284"/>
    </source>
</evidence>
<dbReference type="InterPro" id="IPR029063">
    <property type="entry name" value="SAM-dependent_MTases_sf"/>
</dbReference>
<sequence>MSSLYKNELLEKLRKNFPEFFSDEDKFDYKKFEDHLNDNEIATDLEGFNLKFLGKEYSKIITDQPPNTIIKPDLSHNKEIQNRDSENLYLVGNNLEVLKHLRRSYHDKVDLIYIDPPYNTKKKDFAYNDKFEFDLEQLSELVADQEKAEKIFRLKNKSSHSAWLTFMYPRLKLAHSLLNDNGVIIVSIDDNEQANLKLILDEIFGEDNFLGQIIHKTATDNNPGQLKVEHEYFTIYAKNKNEQDDWIGENLAAKTINEYYQVLKKKHNDNIATIQKELRSWIKKNEKDLSKSTHYDNVDERGVFHDGDAQNTKSGGYEYDVIHPVTKKKVKQPTNGYRFPKSTYNEMLERGDIVFGKDETTYIKPKKRIEDAKSLLRSIIYEDGRSSSKRVDTLVGKDVFPHPKSDTVLKSIIEHIINKDSLVLDFFAGSSTTADAVLQLNYEKNMNLRYIMVQLAEKVKEKSMAYKAGYRTIDEIGKKRIEAVIELLKENGDLEINKYGFKKYDFVESESMKLDNIIDFDEDLFKQESFLFENILDNYGNHEKEGQNTILSTWLNQDGFGLGVNPKLVDLKGYDAYRYKNKLYLINNDFNTHNLEDMLNKIDNKDLNINSIVVLSENFSFISLKELDIAIKARAGINIERRRF</sequence>
<dbReference type="GO" id="GO:0003677">
    <property type="term" value="F:DNA binding"/>
    <property type="evidence" value="ECO:0007669"/>
    <property type="project" value="InterPro"/>
</dbReference>
<dbReference type="PIRSF" id="PIRSF015855">
    <property type="entry name" value="TypeIII_Mtase_mKpnI"/>
    <property type="match status" value="1"/>
</dbReference>
<dbReference type="GO" id="GO:0008170">
    <property type="term" value="F:N-methyltransferase activity"/>
    <property type="evidence" value="ECO:0007669"/>
    <property type="project" value="InterPro"/>
</dbReference>
<reference evidence="8 9" key="1">
    <citation type="submission" date="2019-12" db="EMBL/GenBank/DDBJ databases">
        <title>Salinicoccus cyprini sp. nov., isolated from gastro-intestinal tract of mirror carp, Cyprinus carpio var. specularis, collected from Gobind Sagar Reservoir, Himachal Pradesh, India.</title>
        <authorList>
            <person name="Talwar C."/>
            <person name="Singh A.K."/>
            <person name="Lal R."/>
            <person name="Negi R.K."/>
        </authorList>
    </citation>
    <scope>NUCLEOTIDE SEQUENCE [LARGE SCALE GENOMIC DNA]</scope>
    <source>
        <strain evidence="8 9">J-82</strain>
    </source>
</reference>
<evidence type="ECO:0000259" key="7">
    <source>
        <dbReference type="Pfam" id="PF18273"/>
    </source>
</evidence>
<dbReference type="PROSITE" id="PS00092">
    <property type="entry name" value="N6_MTASE"/>
    <property type="match status" value="1"/>
</dbReference>
<evidence type="ECO:0008006" key="10">
    <source>
        <dbReference type="Google" id="ProtNLM"/>
    </source>
</evidence>
<evidence type="ECO:0000259" key="6">
    <source>
        <dbReference type="Pfam" id="PF01555"/>
    </source>
</evidence>
<proteinExistence type="inferred from homology"/>
<dbReference type="InterPro" id="IPR041405">
    <property type="entry name" value="T3RM_EcoP15I_C"/>
</dbReference>
<keyword evidence="9" id="KW-1185">Reference proteome</keyword>
<dbReference type="Pfam" id="PF18273">
    <property type="entry name" value="T3RM_EcoP15I_C"/>
    <property type="match status" value="1"/>
</dbReference>
<dbReference type="InterPro" id="IPR002295">
    <property type="entry name" value="N4/N6-MTase_EcoPI_Mod-like"/>
</dbReference>
<keyword evidence="5" id="KW-0680">Restriction system</keyword>
<dbReference type="SUPFAM" id="SSF53335">
    <property type="entry name" value="S-adenosyl-L-methionine-dependent methyltransferases"/>
    <property type="match status" value="1"/>
</dbReference>
<dbReference type="GO" id="GO:0009307">
    <property type="term" value="P:DNA restriction-modification system"/>
    <property type="evidence" value="ECO:0007669"/>
    <property type="project" value="UniProtKB-KW"/>
</dbReference>
<dbReference type="GO" id="GO:0032259">
    <property type="term" value="P:methylation"/>
    <property type="evidence" value="ECO:0007669"/>
    <property type="project" value="UniProtKB-KW"/>
</dbReference>
<keyword evidence="2" id="KW-0489">Methyltransferase</keyword>
<dbReference type="AlphaFoldDB" id="A0A6N8TX61"/>
<comment type="caution">
    <text evidence="8">The sequence shown here is derived from an EMBL/GenBank/DDBJ whole genome shotgun (WGS) entry which is preliminary data.</text>
</comment>
<protein>
    <recommendedName>
        <fullName evidence="10">Site-specific DNA-methyltransferase</fullName>
    </recommendedName>
</protein>
<name>A0A6N8TX61_9STAP</name>
<dbReference type="RefSeq" id="WP_160651742.1">
    <property type="nucleotide sequence ID" value="NZ_JBHRWU010000001.1"/>
</dbReference>
<evidence type="ECO:0000256" key="2">
    <source>
        <dbReference type="ARBA" id="ARBA00022603"/>
    </source>
</evidence>
<evidence type="ECO:0000256" key="3">
    <source>
        <dbReference type="ARBA" id="ARBA00022679"/>
    </source>
</evidence>
<dbReference type="Gene3D" id="3.40.50.150">
    <property type="entry name" value="Vaccinia Virus protein VP39"/>
    <property type="match status" value="1"/>
</dbReference>
<evidence type="ECO:0000256" key="5">
    <source>
        <dbReference type="ARBA" id="ARBA00022747"/>
    </source>
</evidence>
<keyword evidence="3" id="KW-0808">Transferase</keyword>
<dbReference type="EMBL" id="WUUK01000001">
    <property type="protein sequence ID" value="MXQ50012.1"/>
    <property type="molecule type" value="Genomic_DNA"/>
</dbReference>
<gene>
    <name evidence="8" type="ORF">GQ671_01690</name>
</gene>
<dbReference type="InterPro" id="IPR002052">
    <property type="entry name" value="DNA_methylase_N6_adenine_CS"/>
</dbReference>
<keyword evidence="4" id="KW-0949">S-adenosyl-L-methionine</keyword>
<feature type="domain" description="Type III R-M EcoP15I C-terminal" evidence="7">
    <location>
        <begin position="545"/>
        <end position="633"/>
    </location>
</feature>
<evidence type="ECO:0000313" key="8">
    <source>
        <dbReference type="EMBL" id="MXQ50012.1"/>
    </source>
</evidence>
<organism evidence="8 9">
    <name type="scientific">Salinicoccus hispanicus</name>
    <dbReference type="NCBI Taxonomy" id="157225"/>
    <lineage>
        <taxon>Bacteria</taxon>
        <taxon>Bacillati</taxon>
        <taxon>Bacillota</taxon>
        <taxon>Bacilli</taxon>
        <taxon>Bacillales</taxon>
        <taxon>Staphylococcaceae</taxon>
        <taxon>Salinicoccus</taxon>
    </lineage>
</organism>
<evidence type="ECO:0000256" key="1">
    <source>
        <dbReference type="ARBA" id="ARBA00006594"/>
    </source>
</evidence>
<evidence type="ECO:0000256" key="4">
    <source>
        <dbReference type="ARBA" id="ARBA00022691"/>
    </source>
</evidence>
<accession>A0A6N8TX61</accession>
<dbReference type="PRINTS" id="PR00506">
    <property type="entry name" value="D21N6MTFRASE"/>
</dbReference>
<dbReference type="Pfam" id="PF01555">
    <property type="entry name" value="N6_N4_Mtase"/>
    <property type="match status" value="1"/>
</dbReference>